<dbReference type="Proteomes" id="UP000005707">
    <property type="component" value="Unassembled WGS sequence"/>
</dbReference>
<comment type="caution">
    <text evidence="1">The sequence shown here is derived from an EMBL/GenBank/DDBJ whole genome shotgun (WGS) entry which is preliminary data.</text>
</comment>
<dbReference type="InterPro" id="IPR026906">
    <property type="entry name" value="LRR_5"/>
</dbReference>
<dbReference type="InterPro" id="IPR053139">
    <property type="entry name" value="Surface_bspA-like"/>
</dbReference>
<reference evidence="1 2" key="1">
    <citation type="journal article" date="2011" name="J. Bacteriol.">
        <title>Genome sequence of Haloplasma contractile, an unusual contractile bacterium from a deep-sea anoxic brine lake.</title>
        <authorList>
            <person name="Antunes A."/>
            <person name="Alam I."/>
            <person name="El Dorry H."/>
            <person name="Siam R."/>
            <person name="Robertson A."/>
            <person name="Bajic V.B."/>
            <person name="Stingl U."/>
        </authorList>
    </citation>
    <scope>NUCLEOTIDE SEQUENCE [LARGE SCALE GENOMIC DNA]</scope>
    <source>
        <strain evidence="1 2">SSD-17B</strain>
    </source>
</reference>
<evidence type="ECO:0000313" key="1">
    <source>
        <dbReference type="EMBL" id="ERJ11316.1"/>
    </source>
</evidence>
<dbReference type="InterPro" id="IPR032675">
    <property type="entry name" value="LRR_dom_sf"/>
</dbReference>
<dbReference type="PANTHER" id="PTHR45661:SF3">
    <property type="entry name" value="IG-LIKE DOMAIN-CONTAINING PROTEIN"/>
    <property type="match status" value="1"/>
</dbReference>
<dbReference type="AlphaFoldDB" id="F7Q0U2"/>
<dbReference type="Gene3D" id="3.80.10.10">
    <property type="entry name" value="Ribonuclease Inhibitor"/>
    <property type="match status" value="1"/>
</dbReference>
<gene>
    <name evidence="1" type="ORF">HLPCO_002618</name>
</gene>
<dbReference type="eggNOG" id="COG5492">
    <property type="taxonomic scope" value="Bacteria"/>
</dbReference>
<dbReference type="PANTHER" id="PTHR45661">
    <property type="entry name" value="SURFACE ANTIGEN"/>
    <property type="match status" value="1"/>
</dbReference>
<dbReference type="EMBL" id="AFNU02000012">
    <property type="protein sequence ID" value="ERJ11316.1"/>
    <property type="molecule type" value="Genomic_DNA"/>
</dbReference>
<dbReference type="Pfam" id="PF13306">
    <property type="entry name" value="LRR_5"/>
    <property type="match status" value="1"/>
</dbReference>
<accession>F7Q0U2</accession>
<sequence length="202" mass="22665">MKKLSKKKFIIIATIIVLFSLLFILKPVYSKSSCFEFDPDTGTKTDYKEESMLCNTNVLIPDKIKGIEVTKIGDYAFASNQLSSVVIPNSVTKIGESAFSHNQLTNVMIPESVKIIEDNTFYSNKLTRIIIPNQVTSIGHYAFMDNYLTNVTIPKNVMSIGVQAFDYNEITSVAIEGDENRFNAAWETIGFPVELRSIEPTE</sequence>
<dbReference type="RefSeq" id="WP_008827216.1">
    <property type="nucleotide sequence ID" value="NZ_AFNU02000012.1"/>
</dbReference>
<keyword evidence="2" id="KW-1185">Reference proteome</keyword>
<dbReference type="OrthoDB" id="6380546at2"/>
<organism evidence="1 2">
    <name type="scientific">Haloplasma contractile SSD-17B</name>
    <dbReference type="NCBI Taxonomy" id="1033810"/>
    <lineage>
        <taxon>Bacteria</taxon>
        <taxon>Bacillati</taxon>
        <taxon>Mycoplasmatota</taxon>
        <taxon>Mollicutes</taxon>
        <taxon>Haloplasmatales</taxon>
        <taxon>Haloplasmataceae</taxon>
        <taxon>Haloplasma</taxon>
    </lineage>
</organism>
<dbReference type="InParanoid" id="F7Q0U2"/>
<dbReference type="Gene3D" id="3.40.50.12480">
    <property type="match status" value="1"/>
</dbReference>
<name>F7Q0U2_9MOLU</name>
<protein>
    <submittedName>
        <fullName evidence="1">Cell surface protein Leucine-rich repeat protein</fullName>
    </submittedName>
</protein>
<dbReference type="STRING" id="1033810.HLPCO_002618"/>
<evidence type="ECO:0000313" key="2">
    <source>
        <dbReference type="Proteomes" id="UP000005707"/>
    </source>
</evidence>
<reference evidence="1 2" key="2">
    <citation type="journal article" date="2013" name="PLoS ONE">
        <title>INDIGO - INtegrated Data Warehouse of MIcrobial GenOmes with Examples from the Red Sea Extremophiles.</title>
        <authorList>
            <person name="Alam I."/>
            <person name="Antunes A."/>
            <person name="Kamau A.A."/>
            <person name="Ba Alawi W."/>
            <person name="Kalkatawi M."/>
            <person name="Stingl U."/>
            <person name="Bajic V.B."/>
        </authorList>
    </citation>
    <scope>NUCLEOTIDE SEQUENCE [LARGE SCALE GENOMIC DNA]</scope>
    <source>
        <strain evidence="1 2">SSD-17B</strain>
    </source>
</reference>
<proteinExistence type="predicted"/>